<organism evidence="2 3">
    <name type="scientific">Achromobacter mucicolens</name>
    <dbReference type="NCBI Taxonomy" id="1389922"/>
    <lineage>
        <taxon>Bacteria</taxon>
        <taxon>Pseudomonadati</taxon>
        <taxon>Pseudomonadota</taxon>
        <taxon>Betaproteobacteria</taxon>
        <taxon>Burkholderiales</taxon>
        <taxon>Alcaligenaceae</taxon>
        <taxon>Achromobacter</taxon>
    </lineage>
</organism>
<evidence type="ECO:0000313" key="2">
    <source>
        <dbReference type="EMBL" id="MDH1181759.1"/>
    </source>
</evidence>
<keyword evidence="1" id="KW-0812">Transmembrane</keyword>
<name>A0ABD4Z354_9BURK</name>
<dbReference type="Proteomes" id="UP001158644">
    <property type="component" value="Unassembled WGS sequence"/>
</dbReference>
<dbReference type="EMBL" id="JAOBZK010000070">
    <property type="protein sequence ID" value="MDH1181759.1"/>
    <property type="molecule type" value="Genomic_DNA"/>
</dbReference>
<feature type="transmembrane region" description="Helical" evidence="1">
    <location>
        <begin position="50"/>
        <end position="68"/>
    </location>
</feature>
<feature type="transmembrane region" description="Helical" evidence="1">
    <location>
        <begin position="395"/>
        <end position="417"/>
    </location>
</feature>
<gene>
    <name evidence="2" type="ORF">N5C72_27100</name>
</gene>
<dbReference type="AlphaFoldDB" id="A0ABD4Z354"/>
<feature type="transmembrane region" description="Helical" evidence="1">
    <location>
        <begin position="437"/>
        <end position="455"/>
    </location>
</feature>
<comment type="caution">
    <text evidence="2">The sequence shown here is derived from an EMBL/GenBank/DDBJ whole genome shotgun (WGS) entry which is preliminary data.</text>
</comment>
<evidence type="ECO:0000313" key="3">
    <source>
        <dbReference type="Proteomes" id="UP001158644"/>
    </source>
</evidence>
<evidence type="ECO:0000256" key="1">
    <source>
        <dbReference type="SAM" id="Phobius"/>
    </source>
</evidence>
<feature type="transmembrane region" description="Helical" evidence="1">
    <location>
        <begin position="462"/>
        <end position="481"/>
    </location>
</feature>
<dbReference type="RefSeq" id="WP_056315838.1">
    <property type="nucleotide sequence ID" value="NZ_JAOBZK010000070.1"/>
</dbReference>
<feature type="transmembrane region" description="Helical" evidence="1">
    <location>
        <begin position="239"/>
        <end position="266"/>
    </location>
</feature>
<sequence>MLILLSSLGFLTFFAGRLRIKLSIAMYLHVALTVLWLYAAGLAGLLRPGAIISVLAGMGLLAYTLIWLFRRRAEFLPLKWSAGKLSQLLYLVPFVFFVSLVPFDFKLTGWDEFSFWGLGAKVIHATHSLYLKDSPIVDIFKAYPPAQQLFQYYFLFLGPWSESGLLSAQIIFMLAALACAIGAFHARASVLEVLTFFSACAIPYFFGFDYKHIFVDPLLALVFAASVALAATAKGLRGSLLVAVSLAVLVLMKQIGLILAMLVIAIHFFSSVLQTADIGVAARFKRAIAQVIPGCLATLLTFASWQWYSKSIGAGLTVSMPKLSSLFQDPLLGRIGKTGLEFIQRFQAENFGLYPGGWKIVLLMSPLSVMLWLMALSAICILISRRYEILPRIAAFSLLSAGAIAYLLFLLLSYLLFFSEYEGIRLASFERYAGTYFLAWALVVFGAYSGAVDTFKIKWLRPVLAIPILAGLLCLPLGLFAPPVASPQIEKVLEQRERIDALAELVKKHAAKGDKVYFIDQNSTGFEKFMFSYSVSPLETQWWCWSVGEKYNKDDVWTCKEDLRKLLDGYSFVVLYNADEQFWGSNSDLFVPDARGRTTGVFSVARKDGQLVLTQVQ</sequence>
<evidence type="ECO:0008006" key="4">
    <source>
        <dbReference type="Google" id="ProtNLM"/>
    </source>
</evidence>
<feature type="transmembrane region" description="Helical" evidence="1">
    <location>
        <begin position="25"/>
        <end position="43"/>
    </location>
</feature>
<feature type="transmembrane region" description="Helical" evidence="1">
    <location>
        <begin position="213"/>
        <end position="233"/>
    </location>
</feature>
<feature type="transmembrane region" description="Helical" evidence="1">
    <location>
        <begin position="190"/>
        <end position="206"/>
    </location>
</feature>
<reference evidence="2 3" key="1">
    <citation type="submission" date="2022-09" db="EMBL/GenBank/DDBJ databases">
        <title>Intensive care unit water sources are persistently colonized with multi-drug resistant bacteria and are the site of extensive horizontal gene transfer of antibiotic resistance genes.</title>
        <authorList>
            <person name="Diorio-Toth L."/>
        </authorList>
    </citation>
    <scope>NUCLEOTIDE SEQUENCE [LARGE SCALE GENOMIC DNA]</scope>
    <source>
        <strain evidence="2 3">GD03967</strain>
    </source>
</reference>
<keyword evidence="1" id="KW-0472">Membrane</keyword>
<accession>A0ABD4Z354</accession>
<keyword evidence="1" id="KW-1133">Transmembrane helix</keyword>
<protein>
    <recommendedName>
        <fullName evidence="4">Glycosyltransferase RgtA/B/C/D-like domain-containing protein</fullName>
    </recommendedName>
</protein>
<feature type="transmembrane region" description="Helical" evidence="1">
    <location>
        <begin position="88"/>
        <end position="105"/>
    </location>
</feature>
<feature type="transmembrane region" description="Helical" evidence="1">
    <location>
        <begin position="360"/>
        <end position="383"/>
    </location>
</feature>
<feature type="transmembrane region" description="Helical" evidence="1">
    <location>
        <begin position="165"/>
        <end position="184"/>
    </location>
</feature>
<proteinExistence type="predicted"/>